<sequence length="972" mass="106920">MPSLSFLKARNSQPTELQDEPAHTILEEEPFERAQSKQSKREFLRTLIRKPGVTGDEKSSRSSRWRNKSVQKPEALRIQPASPVPLLSPTSDPNKPLPTPPIPGSTLVEAPYLSPSPAQAPTKITKLARIISPITQADLHKLFFGAPQFFVRSEVQQTGAPIPSVAYPWNTENDVANFKDSAQIQDEAWGSITTFPHVPASAERDHMVIGNYEMKRTTHFPSKCQERPNMLSMQGIERGSMGFVAALEMAVADDLKEIPEENPHILSEQRRRFLKSKQGVRPIADSTLVERLIDISTIYHGDASGNERPTHELYTELFTQMMFPPSRVTDVEDPYSLQVQIDALIDVLATPKVWYDLRFPDSRMRVSQILWGPRAEPESNSENVINSDRGQASGGEKYWLLLQILLSSELLLRLDMLSGNAVQPSDSSENSRFDQSATPIVKWSLVLARTWLENMRVERKDSVSDTGVTSPTGWLATLTGITSKDIAHIESVEDLKFDGRYQIRQLAGLLHFARNLDWPNMESLMAKVATNGIQPTNSERLAMAATAPGQTWTSHFLTRQPGSRRGAPYRDLSIKLHPAGWLSSSYISGLILPGDILGHLLISTLLENDEAAVAKLGDRASLFGGFVYAGQSFWSTRSVVGRVLAARKGSHESMGWISSAVVPNGVGEGWFDIETEPARSVAATTKPGAKPRLWHKSLVESSGSVIGGADAKSVLPGDFVLPSDESIPRSFSTYFHSMKLLSASEPDPESVDDGFSSRSSSSGPAQTKNCSALMHFTIETDFERNREISLALRYDVRFVTAYPCLPSPHLEIIRTPTSPNFQESEKGSIRSALHSSGHPLHKAFTYTRVSILNILLSPATTSFSTLLSPNQSLDPSQSSTHTTSSGIRKVLVIDCTETSLGRYSSSRAPSPAIGAMSFTQKPSLGSDLEMLARALCAERGWNALISRRGRGCISCAVREAGALGWRVIIRLA</sequence>
<dbReference type="GeneID" id="19460495"/>
<dbReference type="PANTHER" id="PTHR42345">
    <property type="entry name" value="TPR_REGION DOMAIN-CONTAINING PROTEIN"/>
    <property type="match status" value="1"/>
</dbReference>
<organism evidence="2 3">
    <name type="scientific">Glarea lozoyensis (strain ATCC 20868 / MF5171)</name>
    <dbReference type="NCBI Taxonomy" id="1116229"/>
    <lineage>
        <taxon>Eukaryota</taxon>
        <taxon>Fungi</taxon>
        <taxon>Dikarya</taxon>
        <taxon>Ascomycota</taxon>
        <taxon>Pezizomycotina</taxon>
        <taxon>Leotiomycetes</taxon>
        <taxon>Helotiales</taxon>
        <taxon>Helotiaceae</taxon>
        <taxon>Glarea</taxon>
    </lineage>
</organism>
<dbReference type="OMA" id="VFEVPNM"/>
<dbReference type="OrthoDB" id="5420387at2759"/>
<evidence type="ECO:0000313" key="2">
    <source>
        <dbReference type="EMBL" id="EPE25525.1"/>
    </source>
</evidence>
<dbReference type="RefSeq" id="XP_008086844.1">
    <property type="nucleotide sequence ID" value="XM_008088653.1"/>
</dbReference>
<dbReference type="HOGENOM" id="CLU_003431_1_0_1"/>
<feature type="compositionally biased region" description="Basic and acidic residues" evidence="1">
    <location>
        <begin position="20"/>
        <end position="44"/>
    </location>
</feature>
<evidence type="ECO:0000313" key="3">
    <source>
        <dbReference type="Proteomes" id="UP000016922"/>
    </source>
</evidence>
<name>S3CI48_GLAL2</name>
<accession>S3CI48</accession>
<dbReference type="KEGG" id="glz:GLAREA_01437"/>
<dbReference type="PANTHER" id="PTHR42345:SF2">
    <property type="entry name" value="HELICASE-LIKE PROTEIN"/>
    <property type="match status" value="1"/>
</dbReference>
<protein>
    <submittedName>
        <fullName evidence="2">Uncharacterized protein</fullName>
    </submittedName>
</protein>
<feature type="region of interest" description="Disordered" evidence="1">
    <location>
        <begin position="745"/>
        <end position="767"/>
    </location>
</feature>
<evidence type="ECO:0000256" key="1">
    <source>
        <dbReference type="SAM" id="MobiDB-lite"/>
    </source>
</evidence>
<proteinExistence type="predicted"/>
<dbReference type="EMBL" id="KE145371">
    <property type="protein sequence ID" value="EPE25525.1"/>
    <property type="molecule type" value="Genomic_DNA"/>
</dbReference>
<gene>
    <name evidence="2" type="ORF">GLAREA_01437</name>
</gene>
<reference evidence="2 3" key="1">
    <citation type="journal article" date="2013" name="BMC Genomics">
        <title>Genomics-driven discovery of the pneumocandin biosynthetic gene cluster in the fungus Glarea lozoyensis.</title>
        <authorList>
            <person name="Chen L."/>
            <person name="Yue Q."/>
            <person name="Zhang X."/>
            <person name="Xiang M."/>
            <person name="Wang C."/>
            <person name="Li S."/>
            <person name="Che Y."/>
            <person name="Ortiz-Lopez F.J."/>
            <person name="Bills G.F."/>
            <person name="Liu X."/>
            <person name="An Z."/>
        </authorList>
    </citation>
    <scope>NUCLEOTIDE SEQUENCE [LARGE SCALE GENOMIC DNA]</scope>
    <source>
        <strain evidence="3">ATCC 20868 / MF5171</strain>
    </source>
</reference>
<dbReference type="eggNOG" id="ENOG502RJYG">
    <property type="taxonomic scope" value="Eukaryota"/>
</dbReference>
<dbReference type="Proteomes" id="UP000016922">
    <property type="component" value="Unassembled WGS sequence"/>
</dbReference>
<dbReference type="AlphaFoldDB" id="S3CI48"/>
<feature type="region of interest" description="Disordered" evidence="1">
    <location>
        <begin position="1"/>
        <end position="114"/>
    </location>
</feature>
<keyword evidence="3" id="KW-1185">Reference proteome</keyword>